<name>A0A369LAQ9_9ACTN</name>
<keyword evidence="3" id="KW-1185">Reference proteome</keyword>
<reference evidence="2 3" key="1">
    <citation type="journal article" date="2018" name="Elife">
        <title>Discovery and characterization of a prevalent human gut bacterial enzyme sufficient for the inactivation of a family of plant toxins.</title>
        <authorList>
            <person name="Koppel N."/>
            <person name="Bisanz J.E."/>
            <person name="Pandelia M.E."/>
            <person name="Turnbaugh P.J."/>
            <person name="Balskus E.P."/>
        </authorList>
    </citation>
    <scope>NUCLEOTIDE SEQUENCE [LARGE SCALE GENOMIC DNA]</scope>
    <source>
        <strain evidence="3">anaerobia AP69FAA</strain>
    </source>
</reference>
<feature type="domain" description="HPt" evidence="1">
    <location>
        <begin position="41"/>
        <end position="90"/>
    </location>
</feature>
<dbReference type="OrthoDB" id="1669200at2"/>
<sequence>MSAIQDAYNQIGADFSDVLRRFTSEKLIVRFAEKFLEDGSFEQLGEALRSGNADAAFLASHTLKGVSQNMGFTGLYEQSNALTEELRAKPADFTRAKELFEPVKAEYGKTVEALRAAL</sequence>
<proteinExistence type="predicted"/>
<dbReference type="Gene3D" id="1.20.120.160">
    <property type="entry name" value="HPT domain"/>
    <property type="match status" value="1"/>
</dbReference>
<protein>
    <submittedName>
        <fullName evidence="2">Hpt domain-containing protein</fullName>
    </submittedName>
</protein>
<dbReference type="InterPro" id="IPR008207">
    <property type="entry name" value="Sig_transdc_His_kin_Hpt_dom"/>
</dbReference>
<dbReference type="GO" id="GO:0000160">
    <property type="term" value="P:phosphorelay signal transduction system"/>
    <property type="evidence" value="ECO:0007669"/>
    <property type="project" value="InterPro"/>
</dbReference>
<gene>
    <name evidence="2" type="ORF">C1880_06065</name>
</gene>
<organism evidence="2 3">
    <name type="scientific">Senegalimassilia anaerobia</name>
    <dbReference type="NCBI Taxonomy" id="1473216"/>
    <lineage>
        <taxon>Bacteria</taxon>
        <taxon>Bacillati</taxon>
        <taxon>Actinomycetota</taxon>
        <taxon>Coriobacteriia</taxon>
        <taxon>Coriobacteriales</taxon>
        <taxon>Coriobacteriaceae</taxon>
        <taxon>Senegalimassilia</taxon>
    </lineage>
</organism>
<comment type="caution">
    <text evidence="2">The sequence shown here is derived from an EMBL/GenBank/DDBJ whole genome shotgun (WGS) entry which is preliminary data.</text>
</comment>
<dbReference type="InterPro" id="IPR036641">
    <property type="entry name" value="HPT_dom_sf"/>
</dbReference>
<dbReference type="AlphaFoldDB" id="A0A369LAQ9"/>
<evidence type="ECO:0000313" key="2">
    <source>
        <dbReference type="EMBL" id="RDB55767.1"/>
    </source>
</evidence>
<dbReference type="SUPFAM" id="SSF47226">
    <property type="entry name" value="Histidine-containing phosphotransfer domain, HPT domain"/>
    <property type="match status" value="1"/>
</dbReference>
<dbReference type="Proteomes" id="UP000253792">
    <property type="component" value="Unassembled WGS sequence"/>
</dbReference>
<dbReference type="RefSeq" id="WP_114620692.1">
    <property type="nucleotide sequence ID" value="NZ_CATXOW010000004.1"/>
</dbReference>
<dbReference type="STRING" id="1034345.GCA_000236865_00770"/>
<dbReference type="EMBL" id="PPTP01000004">
    <property type="protein sequence ID" value="RDB55767.1"/>
    <property type="molecule type" value="Genomic_DNA"/>
</dbReference>
<dbReference type="Pfam" id="PF01627">
    <property type="entry name" value="Hpt"/>
    <property type="match status" value="1"/>
</dbReference>
<accession>A0A369LAQ9</accession>
<evidence type="ECO:0000313" key="3">
    <source>
        <dbReference type="Proteomes" id="UP000253792"/>
    </source>
</evidence>
<evidence type="ECO:0000259" key="1">
    <source>
        <dbReference type="Pfam" id="PF01627"/>
    </source>
</evidence>